<reference evidence="13" key="1">
    <citation type="submission" date="2020-12" db="EMBL/GenBank/DDBJ databases">
        <title>M. sibirica DSM 26468T genome.</title>
        <authorList>
            <person name="Thieme N."/>
            <person name="Rettenmaier R."/>
            <person name="Zverlov V."/>
            <person name="Liebl W."/>
        </authorList>
    </citation>
    <scope>NUCLEOTIDE SEQUENCE</scope>
    <source>
        <strain evidence="13">DSM 26468</strain>
    </source>
</reference>
<keyword evidence="6" id="KW-0249">Electron transport</keyword>
<comment type="similarity">
    <text evidence="1">Belongs to the desulfoferrodoxin family.</text>
</comment>
<evidence type="ECO:0000256" key="9">
    <source>
        <dbReference type="ARBA" id="ARBA00031398"/>
    </source>
</evidence>
<feature type="domain" description="Desulfoferrodoxin ferrous iron-binding" evidence="11">
    <location>
        <begin position="42"/>
        <end position="125"/>
    </location>
</feature>
<dbReference type="NCBIfam" id="TIGR00332">
    <property type="entry name" value="neela_ferrous"/>
    <property type="match status" value="1"/>
</dbReference>
<comment type="caution">
    <text evidence="13">The sequence shown here is derived from an EMBL/GenBank/DDBJ whole genome shotgun (WGS) entry which is preliminary data.</text>
</comment>
<evidence type="ECO:0000256" key="6">
    <source>
        <dbReference type="ARBA" id="ARBA00022982"/>
    </source>
</evidence>
<evidence type="ECO:0000259" key="12">
    <source>
        <dbReference type="Pfam" id="PF06397"/>
    </source>
</evidence>
<evidence type="ECO:0000256" key="8">
    <source>
        <dbReference type="ARBA" id="ARBA00024690"/>
    </source>
</evidence>
<sequence length="127" mass="14249">MCKEPKFLRCNHCGNMVEMIHDSNVPIICCGEEMEEVTANTVDASKEKHVPAVSIVGNMVMVEVGSVPHPMEAKHYIMWIYLQTKNGLQRKCLAPGEEPKAVFALDNDGVIAVYEYCNIHGLWKTEL</sequence>
<dbReference type="Pfam" id="PF01880">
    <property type="entry name" value="Desulfoferrodox"/>
    <property type="match status" value="1"/>
</dbReference>
<dbReference type="AlphaFoldDB" id="A0A8J7L2Q9"/>
<dbReference type="PANTHER" id="PTHR36541">
    <property type="entry name" value="SUPEROXIDE REDUCTASE-RELATED"/>
    <property type="match status" value="1"/>
</dbReference>
<dbReference type="InterPro" id="IPR004462">
    <property type="entry name" value="Desulfoferrodoxin_N"/>
</dbReference>
<dbReference type="EMBL" id="JAEAGR010000009">
    <property type="protein sequence ID" value="MBH1941168.1"/>
    <property type="molecule type" value="Genomic_DNA"/>
</dbReference>
<accession>A0A8J7L2Q9</accession>
<dbReference type="InterPro" id="IPR051233">
    <property type="entry name" value="Desulfoferrodoxin_SOR"/>
</dbReference>
<evidence type="ECO:0000256" key="1">
    <source>
        <dbReference type="ARBA" id="ARBA00005941"/>
    </source>
</evidence>
<dbReference type="SUPFAM" id="SSF57802">
    <property type="entry name" value="Rubredoxin-like"/>
    <property type="match status" value="1"/>
</dbReference>
<dbReference type="InterPro" id="IPR002742">
    <property type="entry name" value="Desulfoferrodoxin_Fe-bd_dom"/>
</dbReference>
<dbReference type="RefSeq" id="WP_197661392.1">
    <property type="nucleotide sequence ID" value="NZ_JAEAGR010000009.1"/>
</dbReference>
<evidence type="ECO:0000256" key="10">
    <source>
        <dbReference type="ARBA" id="ARBA00047448"/>
    </source>
</evidence>
<evidence type="ECO:0000256" key="5">
    <source>
        <dbReference type="ARBA" id="ARBA00022723"/>
    </source>
</evidence>
<dbReference type="Gene3D" id="2.60.40.730">
    <property type="entry name" value="SOR catalytic domain"/>
    <property type="match status" value="1"/>
</dbReference>
<keyword evidence="5" id="KW-0479">Metal-binding</keyword>
<dbReference type="EC" id="1.15.1.2" evidence="2"/>
<evidence type="ECO:0000259" key="11">
    <source>
        <dbReference type="Pfam" id="PF01880"/>
    </source>
</evidence>
<feature type="domain" description="Desulfoferrodoxin N-terminal" evidence="12">
    <location>
        <begin position="8"/>
        <end position="35"/>
    </location>
</feature>
<evidence type="ECO:0000256" key="2">
    <source>
        <dbReference type="ARBA" id="ARBA00012679"/>
    </source>
</evidence>
<dbReference type="PANTHER" id="PTHR36541:SF1">
    <property type="entry name" value="SUPEROXIDE REDUCTASE-RELATED"/>
    <property type="match status" value="1"/>
</dbReference>
<dbReference type="GO" id="GO:0005506">
    <property type="term" value="F:iron ion binding"/>
    <property type="evidence" value="ECO:0007669"/>
    <property type="project" value="InterPro"/>
</dbReference>
<dbReference type="InterPro" id="IPR036073">
    <property type="entry name" value="Desulfoferrodoxin_Fe-bd_dom_sf"/>
</dbReference>
<evidence type="ECO:0000313" key="14">
    <source>
        <dbReference type="Proteomes" id="UP000623269"/>
    </source>
</evidence>
<keyword evidence="7" id="KW-0408">Iron</keyword>
<evidence type="ECO:0000256" key="4">
    <source>
        <dbReference type="ARBA" id="ARBA00022448"/>
    </source>
</evidence>
<dbReference type="Pfam" id="PF06397">
    <property type="entry name" value="Desulfoferrod_N"/>
    <property type="match status" value="1"/>
</dbReference>
<evidence type="ECO:0000313" key="13">
    <source>
        <dbReference type="EMBL" id="MBH1941168.1"/>
    </source>
</evidence>
<keyword evidence="4" id="KW-0813">Transport</keyword>
<organism evidence="13 14">
    <name type="scientific">Mobilitalea sibirica</name>
    <dbReference type="NCBI Taxonomy" id="1462919"/>
    <lineage>
        <taxon>Bacteria</taxon>
        <taxon>Bacillati</taxon>
        <taxon>Bacillota</taxon>
        <taxon>Clostridia</taxon>
        <taxon>Lachnospirales</taxon>
        <taxon>Lachnospiraceae</taxon>
        <taxon>Mobilitalea</taxon>
    </lineage>
</organism>
<proteinExistence type="inferred from homology"/>
<evidence type="ECO:0000256" key="3">
    <source>
        <dbReference type="ARBA" id="ARBA00014839"/>
    </source>
</evidence>
<dbReference type="SUPFAM" id="SSF49367">
    <property type="entry name" value="Superoxide reductase-like"/>
    <property type="match status" value="1"/>
</dbReference>
<protein>
    <recommendedName>
        <fullName evidence="3">Desulfoferrodoxin</fullName>
        <ecNumber evidence="2">1.15.1.2</ecNumber>
    </recommendedName>
    <alternativeName>
        <fullName evidence="9">Superoxide reductase</fullName>
    </alternativeName>
</protein>
<dbReference type="Proteomes" id="UP000623269">
    <property type="component" value="Unassembled WGS sequence"/>
</dbReference>
<name>A0A8J7L2Q9_9FIRM</name>
<comment type="catalytic activity">
    <reaction evidence="10">
        <text>reduced [rubredoxin] + superoxide + 2 H(+) = oxidized [rubredoxin] + H2O2</text>
        <dbReference type="Rhea" id="RHEA:21324"/>
        <dbReference type="Rhea" id="RHEA-COMP:10302"/>
        <dbReference type="Rhea" id="RHEA-COMP:10303"/>
        <dbReference type="ChEBI" id="CHEBI:15378"/>
        <dbReference type="ChEBI" id="CHEBI:16240"/>
        <dbReference type="ChEBI" id="CHEBI:18421"/>
        <dbReference type="ChEBI" id="CHEBI:29033"/>
        <dbReference type="ChEBI" id="CHEBI:29034"/>
        <dbReference type="EC" id="1.15.1.2"/>
    </reaction>
</comment>
<comment type="function">
    <text evidence="8">Catalyzes the one-electron reduction of superoxide anion radical to hydrogen peroxide at a nonheme ferrous iron center. Plays a fundamental role in case of oxidative stress via its superoxide detoxification activity.</text>
</comment>
<evidence type="ECO:0000256" key="7">
    <source>
        <dbReference type="ARBA" id="ARBA00023004"/>
    </source>
</evidence>
<dbReference type="GO" id="GO:0050605">
    <property type="term" value="F:superoxide reductase activity"/>
    <property type="evidence" value="ECO:0007669"/>
    <property type="project" value="UniProtKB-EC"/>
</dbReference>
<keyword evidence="14" id="KW-1185">Reference proteome</keyword>
<gene>
    <name evidence="13" type="ORF">I5677_09720</name>
</gene>